<evidence type="ECO:0000313" key="11">
    <source>
        <dbReference type="Proteomes" id="UP000680304"/>
    </source>
</evidence>
<dbReference type="RefSeq" id="WP_213529127.1">
    <property type="nucleotide sequence ID" value="NZ_BOVJ01000094.1"/>
</dbReference>
<dbReference type="SUPFAM" id="SSF53335">
    <property type="entry name" value="S-adenosyl-L-methionine-dependent methyltransferases"/>
    <property type="match status" value="1"/>
</dbReference>
<sequence length="280" mass="31845">MKQRNHRLPKERKVPERDKLHGQHFLRDRELILEMIGIAGIRTTDTVVDIGAGAGAITLLLAKKAGKVLAVENDPVLAAALRRRTGELRHITVVEKDFAITRLPQEPFCVVANIPFYMTTAILTRLLDSPAEAFQRAVLIVAHGAAKGFTARRIRSARLLAWRMWFDIKLAKVVPRHRFSPPPSVDAALLHIRRKSSPPVPLQHRARFIALAEYGLRYPDLPIHEALKGIFTPPQLKQLLRAVGANRNDPICRLNERQWGIVFHTMLAHVERHRWPARRK</sequence>
<dbReference type="InterPro" id="IPR029063">
    <property type="entry name" value="SAM-dependent_MTases_sf"/>
</dbReference>
<dbReference type="Proteomes" id="UP000680304">
    <property type="component" value="Unassembled WGS sequence"/>
</dbReference>
<dbReference type="GO" id="GO:0032259">
    <property type="term" value="P:methylation"/>
    <property type="evidence" value="ECO:0007669"/>
    <property type="project" value="UniProtKB-KW"/>
</dbReference>
<protein>
    <recommendedName>
        <fullName evidence="1">rRNA adenine N-6-methyltransferase</fullName>
    </recommendedName>
    <alternativeName>
        <fullName evidence="7">Erythromycin resistance protein</fullName>
    </alternativeName>
    <alternativeName>
        <fullName evidence="6">Macrolide-lincosamide-streptogramin B resistance protein</fullName>
    </alternativeName>
</protein>
<proteinExistence type="inferred from homology"/>
<keyword evidence="11" id="KW-1185">Reference proteome</keyword>
<evidence type="ECO:0000256" key="2">
    <source>
        <dbReference type="ARBA" id="ARBA00022603"/>
    </source>
</evidence>
<feature type="binding site" evidence="8">
    <location>
        <position position="26"/>
    </location>
    <ligand>
        <name>S-adenosyl-L-methionine</name>
        <dbReference type="ChEBI" id="CHEBI:59789"/>
    </ligand>
</feature>
<dbReference type="Pfam" id="PF00398">
    <property type="entry name" value="RrnaAD"/>
    <property type="match status" value="1"/>
</dbReference>
<feature type="binding site" evidence="8">
    <location>
        <position position="24"/>
    </location>
    <ligand>
        <name>S-adenosyl-L-methionine</name>
        <dbReference type="ChEBI" id="CHEBI:59789"/>
    </ligand>
</feature>
<dbReference type="InterPro" id="IPR020596">
    <property type="entry name" value="rRNA_Ade_Mease_Trfase_CS"/>
</dbReference>
<evidence type="ECO:0000256" key="3">
    <source>
        <dbReference type="ARBA" id="ARBA00022679"/>
    </source>
</evidence>
<evidence type="ECO:0000313" key="10">
    <source>
        <dbReference type="EMBL" id="GIQ64417.1"/>
    </source>
</evidence>
<dbReference type="PROSITE" id="PS51689">
    <property type="entry name" value="SAM_RNA_A_N6_MT"/>
    <property type="match status" value="1"/>
</dbReference>
<dbReference type="EMBL" id="BOVJ01000094">
    <property type="protein sequence ID" value="GIQ64417.1"/>
    <property type="molecule type" value="Genomic_DNA"/>
</dbReference>
<dbReference type="GO" id="GO:0008168">
    <property type="term" value="F:methyltransferase activity"/>
    <property type="evidence" value="ECO:0007669"/>
    <property type="project" value="UniProtKB-KW"/>
</dbReference>
<dbReference type="InterPro" id="IPR001737">
    <property type="entry name" value="KsgA/Erm"/>
</dbReference>
<feature type="domain" description="Ribosomal RNA adenine methylase transferase N-terminal" evidence="9">
    <location>
        <begin position="31"/>
        <end position="196"/>
    </location>
</feature>
<dbReference type="Gene3D" id="1.10.8.100">
    <property type="entry name" value="Ribosomal RNA adenine dimethylase-like, domain 2"/>
    <property type="match status" value="1"/>
</dbReference>
<evidence type="ECO:0000256" key="1">
    <source>
        <dbReference type="ARBA" id="ARBA00016505"/>
    </source>
</evidence>
<evidence type="ECO:0000256" key="6">
    <source>
        <dbReference type="ARBA" id="ARBA00029941"/>
    </source>
</evidence>
<name>A0ABQ4N899_9BACL</name>
<keyword evidence="5 8" id="KW-0694">RNA-binding</keyword>
<dbReference type="NCBIfam" id="NF000499">
    <property type="entry name" value="Erm23S_rRNA_broad"/>
    <property type="match status" value="1"/>
</dbReference>
<feature type="binding site" evidence="8">
    <location>
        <position position="113"/>
    </location>
    <ligand>
        <name>S-adenosyl-L-methionine</name>
        <dbReference type="ChEBI" id="CHEBI:59789"/>
    </ligand>
</feature>
<reference evidence="10 11" key="1">
    <citation type="submission" date="2021-04" db="EMBL/GenBank/DDBJ databases">
        <title>Draft genome sequence of Paenibacillus cisolokensis, LC2-13A.</title>
        <authorList>
            <person name="Uke A."/>
            <person name="Chhe C."/>
            <person name="Baramee S."/>
            <person name="Kosugi A."/>
        </authorList>
    </citation>
    <scope>NUCLEOTIDE SEQUENCE [LARGE SCALE GENOMIC DNA]</scope>
    <source>
        <strain evidence="10 11">LC2-13A</strain>
    </source>
</reference>
<feature type="binding site" evidence="8">
    <location>
        <position position="72"/>
    </location>
    <ligand>
        <name>S-adenosyl-L-methionine</name>
        <dbReference type="ChEBI" id="CHEBI:59789"/>
    </ligand>
</feature>
<feature type="binding site" evidence="8">
    <location>
        <position position="97"/>
    </location>
    <ligand>
        <name>S-adenosyl-L-methionine</name>
        <dbReference type="ChEBI" id="CHEBI:59789"/>
    </ligand>
</feature>
<organism evidence="10 11">
    <name type="scientific">Paenibacillus cisolokensis</name>
    <dbReference type="NCBI Taxonomy" id="1658519"/>
    <lineage>
        <taxon>Bacteria</taxon>
        <taxon>Bacillati</taxon>
        <taxon>Bacillota</taxon>
        <taxon>Bacilli</taxon>
        <taxon>Bacillales</taxon>
        <taxon>Paenibacillaceae</taxon>
        <taxon>Paenibacillus</taxon>
    </lineage>
</organism>
<feature type="binding site" evidence="8">
    <location>
        <position position="51"/>
    </location>
    <ligand>
        <name>S-adenosyl-L-methionine</name>
        <dbReference type="ChEBI" id="CHEBI:59789"/>
    </ligand>
</feature>
<keyword evidence="3 8" id="KW-0808">Transferase</keyword>
<evidence type="ECO:0000256" key="5">
    <source>
        <dbReference type="ARBA" id="ARBA00022884"/>
    </source>
</evidence>
<evidence type="ECO:0000256" key="8">
    <source>
        <dbReference type="PROSITE-ProRule" id="PRU01026"/>
    </source>
</evidence>
<dbReference type="Gene3D" id="3.40.50.150">
    <property type="entry name" value="Vaccinia Virus protein VP39"/>
    <property type="match status" value="1"/>
</dbReference>
<dbReference type="PANTHER" id="PTHR11727:SF7">
    <property type="entry name" value="DIMETHYLADENOSINE TRANSFERASE-RELATED"/>
    <property type="match status" value="1"/>
</dbReference>
<dbReference type="CDD" id="cd02440">
    <property type="entry name" value="AdoMet_MTases"/>
    <property type="match status" value="1"/>
</dbReference>
<comment type="similarity">
    <text evidence="8">Belongs to the class I-like SAM-binding methyltransferase superfamily. rRNA adenine N(6)-methyltransferase family.</text>
</comment>
<keyword evidence="4 8" id="KW-0949">S-adenosyl-L-methionine</keyword>
<dbReference type="PROSITE" id="PS01131">
    <property type="entry name" value="RRNA_A_DIMETH"/>
    <property type="match status" value="1"/>
</dbReference>
<evidence type="ECO:0000256" key="4">
    <source>
        <dbReference type="ARBA" id="ARBA00022691"/>
    </source>
</evidence>
<gene>
    <name evidence="10" type="primary">rsmA_1</name>
    <name evidence="10" type="ORF">PACILC2_29850</name>
</gene>
<accession>A0ABQ4N899</accession>
<evidence type="ECO:0000259" key="9">
    <source>
        <dbReference type="SMART" id="SM00650"/>
    </source>
</evidence>
<keyword evidence="2 8" id="KW-0489">Methyltransferase</keyword>
<comment type="caution">
    <text evidence="10">The sequence shown here is derived from an EMBL/GenBank/DDBJ whole genome shotgun (WGS) entry which is preliminary data.</text>
</comment>
<dbReference type="SMART" id="SM00650">
    <property type="entry name" value="rADc"/>
    <property type="match status" value="1"/>
</dbReference>
<dbReference type="InterPro" id="IPR023165">
    <property type="entry name" value="rRNA_Ade_diMease-like_C"/>
</dbReference>
<dbReference type="PANTHER" id="PTHR11727">
    <property type="entry name" value="DIMETHYLADENOSINE TRANSFERASE"/>
    <property type="match status" value="1"/>
</dbReference>
<dbReference type="InterPro" id="IPR020598">
    <property type="entry name" value="rRNA_Ade_methylase_Trfase_N"/>
</dbReference>
<evidence type="ECO:0000256" key="7">
    <source>
        <dbReference type="ARBA" id="ARBA00030809"/>
    </source>
</evidence>